<evidence type="ECO:0000256" key="3">
    <source>
        <dbReference type="ARBA" id="ARBA00022679"/>
    </source>
</evidence>
<keyword evidence="4" id="KW-0812">Transmembrane</keyword>
<dbReference type="PANTHER" id="PTHR24421">
    <property type="entry name" value="NITRATE/NITRITE SENSOR PROTEIN NARX-RELATED"/>
    <property type="match status" value="1"/>
</dbReference>
<accession>A0A7M3MGA8</accession>
<keyword evidence="7" id="KW-0902">Two-component regulatory system</keyword>
<gene>
    <name evidence="11" type="ORF">DPQ33_06275</name>
</gene>
<evidence type="ECO:0000259" key="10">
    <source>
        <dbReference type="PROSITE" id="PS50109"/>
    </source>
</evidence>
<dbReference type="PROSITE" id="PS50109">
    <property type="entry name" value="HIS_KIN"/>
    <property type="match status" value="1"/>
</dbReference>
<keyword evidence="12" id="KW-1185">Reference proteome</keyword>
<feature type="region of interest" description="Disordered" evidence="9">
    <location>
        <begin position="1"/>
        <end position="29"/>
    </location>
</feature>
<dbReference type="Proteomes" id="UP000448292">
    <property type="component" value="Unassembled WGS sequence"/>
</dbReference>
<evidence type="ECO:0000256" key="1">
    <source>
        <dbReference type="ARBA" id="ARBA00004651"/>
    </source>
</evidence>
<comment type="subcellular location">
    <subcellularLocation>
        <location evidence="1">Cell membrane</location>
        <topology evidence="1">Multi-pass membrane protein</topology>
    </subcellularLocation>
</comment>
<keyword evidence="3" id="KW-0808">Transferase</keyword>
<evidence type="ECO:0000256" key="9">
    <source>
        <dbReference type="SAM" id="MobiDB-lite"/>
    </source>
</evidence>
<feature type="compositionally biased region" description="Low complexity" evidence="9">
    <location>
        <begin position="18"/>
        <end position="27"/>
    </location>
</feature>
<reference evidence="11 12" key="1">
    <citation type="submission" date="2018-06" db="EMBL/GenBank/DDBJ databases">
        <title>Complete genome of Desulfovibrio indonesiensis P37SLT.</title>
        <authorList>
            <person name="Crispim J.S."/>
            <person name="Vidigal P.M.P."/>
            <person name="Silva L.C.F."/>
            <person name="Laguardia C.N."/>
            <person name="Araujo L.C."/>
            <person name="Dias R.S."/>
            <person name="Sousa M.P."/>
            <person name="Paula S.O."/>
            <person name="Silva C."/>
        </authorList>
    </citation>
    <scope>NUCLEOTIDE SEQUENCE [LARGE SCALE GENOMIC DNA]</scope>
    <source>
        <strain evidence="11 12">P37SLT</strain>
    </source>
</reference>
<comment type="caution">
    <text evidence="11">The sequence shown here is derived from an EMBL/GenBank/DDBJ whole genome shotgun (WGS) entry which is preliminary data.</text>
</comment>
<dbReference type="GO" id="GO:0000155">
    <property type="term" value="F:phosphorelay sensor kinase activity"/>
    <property type="evidence" value="ECO:0007669"/>
    <property type="project" value="InterPro"/>
</dbReference>
<protein>
    <submittedName>
        <fullName evidence="11">Sensor histidine kinase</fullName>
    </submittedName>
</protein>
<dbReference type="Pfam" id="PF07730">
    <property type="entry name" value="HisKA_3"/>
    <property type="match status" value="1"/>
</dbReference>
<evidence type="ECO:0000256" key="7">
    <source>
        <dbReference type="ARBA" id="ARBA00023012"/>
    </source>
</evidence>
<dbReference type="RefSeq" id="WP_144302358.1">
    <property type="nucleotide sequence ID" value="NZ_QMIE01000004.1"/>
</dbReference>
<feature type="compositionally biased region" description="Basic and acidic residues" evidence="9">
    <location>
        <begin position="1"/>
        <end position="16"/>
    </location>
</feature>
<organism evidence="11 12">
    <name type="scientific">Oceanidesulfovibrio indonesiensis</name>
    <dbReference type="NCBI Taxonomy" id="54767"/>
    <lineage>
        <taxon>Bacteria</taxon>
        <taxon>Pseudomonadati</taxon>
        <taxon>Thermodesulfobacteriota</taxon>
        <taxon>Desulfovibrionia</taxon>
        <taxon>Desulfovibrionales</taxon>
        <taxon>Desulfovibrionaceae</taxon>
        <taxon>Oceanidesulfovibrio</taxon>
    </lineage>
</organism>
<dbReference type="InterPro" id="IPR036890">
    <property type="entry name" value="HATPase_C_sf"/>
</dbReference>
<keyword evidence="6" id="KW-1133">Transmembrane helix</keyword>
<name>A0A7M3MGA8_9BACT</name>
<dbReference type="PANTHER" id="PTHR24421:SF37">
    <property type="entry name" value="SENSOR HISTIDINE KINASE NARS"/>
    <property type="match status" value="1"/>
</dbReference>
<evidence type="ECO:0000256" key="8">
    <source>
        <dbReference type="ARBA" id="ARBA00023136"/>
    </source>
</evidence>
<evidence type="ECO:0000256" key="4">
    <source>
        <dbReference type="ARBA" id="ARBA00022692"/>
    </source>
</evidence>
<dbReference type="GO" id="GO:0046983">
    <property type="term" value="F:protein dimerization activity"/>
    <property type="evidence" value="ECO:0007669"/>
    <property type="project" value="InterPro"/>
</dbReference>
<dbReference type="InterPro" id="IPR011712">
    <property type="entry name" value="Sig_transdc_His_kin_sub3_dim/P"/>
</dbReference>
<dbReference type="InterPro" id="IPR003594">
    <property type="entry name" value="HATPase_dom"/>
</dbReference>
<dbReference type="SMART" id="SM00387">
    <property type="entry name" value="HATPase_c"/>
    <property type="match status" value="1"/>
</dbReference>
<dbReference type="InterPro" id="IPR005467">
    <property type="entry name" value="His_kinase_dom"/>
</dbReference>
<evidence type="ECO:0000313" key="12">
    <source>
        <dbReference type="Proteomes" id="UP000448292"/>
    </source>
</evidence>
<sequence>MHEPNDDSSGLREEAGHSSASSSTMSAVERDLRERVKELGCLYAISRLAQQKDLSLDELVRDVAALLCESWQFPELAAARVELEGRSCATQGFKRTRWLQTRLVRAHGKPAGRVEICYLRQPPRREPTGSVFLQEETHLLQAVAENLGRIVEARRAEEHLQTLSRELLRAQEMERQRIARELHDDVAQSLSMLKIGLESLECNGDGVESEHRQQVQELSTHVAGIIDSVRSLSYALLPPGLVQLGLVSTLFRFCEEFSSRTGIPVDFRAEGMDGLKVDFDFQINIYRIVQEALANVRRHAQASRVGVKLIASYPSVLLRVEDDGQGFPPEPIHGEGLRERHMGLWSMGERARLLGGVLRIRTAPGKGTRILVDIPHWRQG</sequence>
<keyword evidence="5 11" id="KW-0418">Kinase</keyword>
<evidence type="ECO:0000313" key="11">
    <source>
        <dbReference type="EMBL" id="TVM18356.1"/>
    </source>
</evidence>
<keyword evidence="8" id="KW-0472">Membrane</keyword>
<evidence type="ECO:0000256" key="6">
    <source>
        <dbReference type="ARBA" id="ARBA00022989"/>
    </source>
</evidence>
<dbReference type="SUPFAM" id="SSF55874">
    <property type="entry name" value="ATPase domain of HSP90 chaperone/DNA topoisomerase II/histidine kinase"/>
    <property type="match status" value="1"/>
</dbReference>
<dbReference type="Gene3D" id="3.30.565.10">
    <property type="entry name" value="Histidine kinase-like ATPase, C-terminal domain"/>
    <property type="match status" value="1"/>
</dbReference>
<dbReference type="InterPro" id="IPR050482">
    <property type="entry name" value="Sensor_HK_TwoCompSys"/>
</dbReference>
<dbReference type="AlphaFoldDB" id="A0A7M3MGA8"/>
<keyword evidence="2" id="KW-1003">Cell membrane</keyword>
<proteinExistence type="predicted"/>
<evidence type="ECO:0000256" key="5">
    <source>
        <dbReference type="ARBA" id="ARBA00022777"/>
    </source>
</evidence>
<feature type="domain" description="Histidine kinase" evidence="10">
    <location>
        <begin position="181"/>
        <end position="378"/>
    </location>
</feature>
<dbReference type="OrthoDB" id="6231at2"/>
<dbReference type="EMBL" id="QMIE01000004">
    <property type="protein sequence ID" value="TVM18356.1"/>
    <property type="molecule type" value="Genomic_DNA"/>
</dbReference>
<evidence type="ECO:0000256" key="2">
    <source>
        <dbReference type="ARBA" id="ARBA00022475"/>
    </source>
</evidence>
<dbReference type="GO" id="GO:0005886">
    <property type="term" value="C:plasma membrane"/>
    <property type="evidence" value="ECO:0007669"/>
    <property type="project" value="UniProtKB-SubCell"/>
</dbReference>
<dbReference type="Pfam" id="PF02518">
    <property type="entry name" value="HATPase_c"/>
    <property type="match status" value="1"/>
</dbReference>
<dbReference type="CDD" id="cd16917">
    <property type="entry name" value="HATPase_UhpB-NarQ-NarX-like"/>
    <property type="match status" value="1"/>
</dbReference>
<dbReference type="Gene3D" id="1.20.5.1930">
    <property type="match status" value="1"/>
</dbReference>